<proteinExistence type="predicted"/>
<keyword evidence="2" id="KW-1185">Reference proteome</keyword>
<reference evidence="1" key="2">
    <citation type="journal article" date="2022" name="New Phytol.">
        <title>Evolutionary transition to the ectomycorrhizal habit in the genomes of a hyperdiverse lineage of mushroom-forming fungi.</title>
        <authorList>
            <person name="Looney B."/>
            <person name="Miyauchi S."/>
            <person name="Morin E."/>
            <person name="Drula E."/>
            <person name="Courty P.E."/>
            <person name="Kohler A."/>
            <person name="Kuo A."/>
            <person name="LaButti K."/>
            <person name="Pangilinan J."/>
            <person name="Lipzen A."/>
            <person name="Riley R."/>
            <person name="Andreopoulos W."/>
            <person name="He G."/>
            <person name="Johnson J."/>
            <person name="Nolan M."/>
            <person name="Tritt A."/>
            <person name="Barry K.W."/>
            <person name="Grigoriev I.V."/>
            <person name="Nagy L.G."/>
            <person name="Hibbett D."/>
            <person name="Henrissat B."/>
            <person name="Matheny P.B."/>
            <person name="Labbe J."/>
            <person name="Martin F.M."/>
        </authorList>
    </citation>
    <scope>NUCLEOTIDE SEQUENCE</scope>
    <source>
        <strain evidence="1">FP105234-sp</strain>
    </source>
</reference>
<name>A0ACB8S695_9AGAM</name>
<organism evidence="1 2">
    <name type="scientific">Auriscalpium vulgare</name>
    <dbReference type="NCBI Taxonomy" id="40419"/>
    <lineage>
        <taxon>Eukaryota</taxon>
        <taxon>Fungi</taxon>
        <taxon>Dikarya</taxon>
        <taxon>Basidiomycota</taxon>
        <taxon>Agaricomycotina</taxon>
        <taxon>Agaricomycetes</taxon>
        <taxon>Russulales</taxon>
        <taxon>Auriscalpiaceae</taxon>
        <taxon>Auriscalpium</taxon>
    </lineage>
</organism>
<dbReference type="Proteomes" id="UP000814033">
    <property type="component" value="Unassembled WGS sequence"/>
</dbReference>
<accession>A0ACB8S695</accession>
<dbReference type="EMBL" id="MU275852">
    <property type="protein sequence ID" value="KAI0051421.1"/>
    <property type="molecule type" value="Genomic_DNA"/>
</dbReference>
<protein>
    <submittedName>
        <fullName evidence="1">Uncharacterized protein</fullName>
    </submittedName>
</protein>
<evidence type="ECO:0000313" key="1">
    <source>
        <dbReference type="EMBL" id="KAI0051421.1"/>
    </source>
</evidence>
<sequence length="317" mass="34215">MSYGSTPTRSSPLGIHSQGRRGTVSLPPSPKATSPSNSPPSVTYRLPRVRSRPRIAPRASLESIVEESHGDATHFSWQHASSSSPLPRAASSPALDRVKAQWDDAEPAPANSGTDPRRRSWKPQSWNGKSGISMGKGMKDVCGICFESSVKPNKTRCCGQMFCFQHLSDWLSATGSDGRCPTCRVPLSLETDTIFLHPPSKVASYDVKMKRRATISAPRSRWPGLNVSSPRRHSFTVASTTSSSSTSADSSESWSSSSDSEPADARRRRRIAQQALIPHPQYESVTALISGLVPLREFVGSLLSLLGCALVVGTLLS</sequence>
<comment type="caution">
    <text evidence="1">The sequence shown here is derived from an EMBL/GenBank/DDBJ whole genome shotgun (WGS) entry which is preliminary data.</text>
</comment>
<evidence type="ECO:0000313" key="2">
    <source>
        <dbReference type="Proteomes" id="UP000814033"/>
    </source>
</evidence>
<reference evidence="1" key="1">
    <citation type="submission" date="2021-02" db="EMBL/GenBank/DDBJ databases">
        <authorList>
            <consortium name="DOE Joint Genome Institute"/>
            <person name="Ahrendt S."/>
            <person name="Looney B.P."/>
            <person name="Miyauchi S."/>
            <person name="Morin E."/>
            <person name="Drula E."/>
            <person name="Courty P.E."/>
            <person name="Chicoki N."/>
            <person name="Fauchery L."/>
            <person name="Kohler A."/>
            <person name="Kuo A."/>
            <person name="Labutti K."/>
            <person name="Pangilinan J."/>
            <person name="Lipzen A."/>
            <person name="Riley R."/>
            <person name="Andreopoulos W."/>
            <person name="He G."/>
            <person name="Johnson J."/>
            <person name="Barry K.W."/>
            <person name="Grigoriev I.V."/>
            <person name="Nagy L."/>
            <person name="Hibbett D."/>
            <person name="Henrissat B."/>
            <person name="Matheny P.B."/>
            <person name="Labbe J."/>
            <person name="Martin F."/>
        </authorList>
    </citation>
    <scope>NUCLEOTIDE SEQUENCE</scope>
    <source>
        <strain evidence="1">FP105234-sp</strain>
    </source>
</reference>
<gene>
    <name evidence="1" type="ORF">FA95DRAFT_272845</name>
</gene>